<comment type="caution">
    <text evidence="6">The sequence shown here is derived from an EMBL/GenBank/DDBJ whole genome shotgun (WGS) entry which is preliminary data.</text>
</comment>
<dbReference type="PANTHER" id="PTHR30537:SF3">
    <property type="entry name" value="TRANSCRIPTIONAL REGULATORY PROTEIN"/>
    <property type="match status" value="1"/>
</dbReference>
<dbReference type="InterPro" id="IPR000847">
    <property type="entry name" value="LysR_HTH_N"/>
</dbReference>
<evidence type="ECO:0000313" key="6">
    <source>
        <dbReference type="EMBL" id="MCV2874129.1"/>
    </source>
</evidence>
<evidence type="ECO:0000256" key="2">
    <source>
        <dbReference type="ARBA" id="ARBA00023015"/>
    </source>
</evidence>
<gene>
    <name evidence="6" type="ORF">OEZ71_17665</name>
</gene>
<keyword evidence="7" id="KW-1185">Reference proteome</keyword>
<dbReference type="Proteomes" id="UP001652564">
    <property type="component" value="Unassembled WGS sequence"/>
</dbReference>
<organism evidence="6 7">
    <name type="scientific">Albidovulum litorale</name>
    <dbReference type="NCBI Taxonomy" id="2984134"/>
    <lineage>
        <taxon>Bacteria</taxon>
        <taxon>Pseudomonadati</taxon>
        <taxon>Pseudomonadota</taxon>
        <taxon>Alphaproteobacteria</taxon>
        <taxon>Rhodobacterales</taxon>
        <taxon>Paracoccaceae</taxon>
        <taxon>Albidovulum</taxon>
    </lineage>
</organism>
<dbReference type="PROSITE" id="PS50931">
    <property type="entry name" value="HTH_LYSR"/>
    <property type="match status" value="1"/>
</dbReference>
<dbReference type="InterPro" id="IPR036390">
    <property type="entry name" value="WH_DNA-bd_sf"/>
</dbReference>
<dbReference type="InterPro" id="IPR036388">
    <property type="entry name" value="WH-like_DNA-bd_sf"/>
</dbReference>
<dbReference type="Pfam" id="PF03466">
    <property type="entry name" value="LysR_substrate"/>
    <property type="match status" value="1"/>
</dbReference>
<evidence type="ECO:0000256" key="1">
    <source>
        <dbReference type="ARBA" id="ARBA00009437"/>
    </source>
</evidence>
<dbReference type="InterPro" id="IPR058163">
    <property type="entry name" value="LysR-type_TF_proteobact-type"/>
</dbReference>
<reference evidence="6 7" key="1">
    <citation type="submission" date="2022-10" db="EMBL/GenBank/DDBJ databases">
        <title>Defluviimonas sp. nov., isolated from ocean surface sediments.</title>
        <authorList>
            <person name="He W."/>
            <person name="Wang L."/>
            <person name="Zhang D.-F."/>
        </authorList>
    </citation>
    <scope>NUCLEOTIDE SEQUENCE [LARGE SCALE GENOMIC DNA]</scope>
    <source>
        <strain evidence="6 7">WL0050</strain>
    </source>
</reference>
<dbReference type="Gene3D" id="3.40.190.290">
    <property type="match status" value="1"/>
</dbReference>
<keyword evidence="2" id="KW-0805">Transcription regulation</keyword>
<dbReference type="PRINTS" id="PR00039">
    <property type="entry name" value="HTHLYSR"/>
</dbReference>
<evidence type="ECO:0000259" key="5">
    <source>
        <dbReference type="PROSITE" id="PS50931"/>
    </source>
</evidence>
<sequence>MKNAFRDWSNVRYFLAVYREGSTLAASRKLGAAQPTVARRIDALERELGLVLFERETRGFRPTALARALLPQAEAIEKAAEGFEEKAADLTRSRPIRITAPGANFSPRMQRIIYDFTVANPGVGFEFIQTTKVLDLAAGEADVALRLTTKAPEPDLICRKISVARYAVYGSRAYAAKRRLPMSEADLKGHRFVVYRPDPTPRPNEAWLLQFITPDQIVGAFAEFALMREAVTNGQGLGLLNVKHSEPDDNLIRCFDPVEALTQDHLLLVSPEAYRRPEVKKFIKFFAPRYASIFK</sequence>
<comment type="similarity">
    <text evidence="1">Belongs to the LysR transcriptional regulatory family.</text>
</comment>
<dbReference type="EMBL" id="JAOWKZ010000004">
    <property type="protein sequence ID" value="MCV2874129.1"/>
    <property type="molecule type" value="Genomic_DNA"/>
</dbReference>
<dbReference type="Pfam" id="PF00126">
    <property type="entry name" value="HTH_1"/>
    <property type="match status" value="1"/>
</dbReference>
<name>A0ABT2ZSL2_9RHOB</name>
<dbReference type="Gene3D" id="1.10.10.10">
    <property type="entry name" value="Winged helix-like DNA-binding domain superfamily/Winged helix DNA-binding domain"/>
    <property type="match status" value="1"/>
</dbReference>
<evidence type="ECO:0000313" key="7">
    <source>
        <dbReference type="Proteomes" id="UP001652564"/>
    </source>
</evidence>
<dbReference type="PANTHER" id="PTHR30537">
    <property type="entry name" value="HTH-TYPE TRANSCRIPTIONAL REGULATOR"/>
    <property type="match status" value="1"/>
</dbReference>
<feature type="domain" description="HTH lysR-type" evidence="5">
    <location>
        <begin position="12"/>
        <end position="63"/>
    </location>
</feature>
<dbReference type="InterPro" id="IPR005119">
    <property type="entry name" value="LysR_subst-bd"/>
</dbReference>
<proteinExistence type="inferred from homology"/>
<accession>A0ABT2ZSL2</accession>
<dbReference type="RefSeq" id="WP_263741378.1">
    <property type="nucleotide sequence ID" value="NZ_JAOWKZ010000004.1"/>
</dbReference>
<evidence type="ECO:0000256" key="4">
    <source>
        <dbReference type="ARBA" id="ARBA00023163"/>
    </source>
</evidence>
<keyword evidence="4" id="KW-0804">Transcription</keyword>
<dbReference type="SUPFAM" id="SSF53850">
    <property type="entry name" value="Periplasmic binding protein-like II"/>
    <property type="match status" value="1"/>
</dbReference>
<keyword evidence="3" id="KW-0238">DNA-binding</keyword>
<evidence type="ECO:0000256" key="3">
    <source>
        <dbReference type="ARBA" id="ARBA00023125"/>
    </source>
</evidence>
<dbReference type="SUPFAM" id="SSF46785">
    <property type="entry name" value="Winged helix' DNA-binding domain"/>
    <property type="match status" value="1"/>
</dbReference>
<protein>
    <submittedName>
        <fullName evidence="6">LysR family transcriptional regulator</fullName>
    </submittedName>
</protein>